<comment type="caution">
    <text evidence="1">The sequence shown here is derived from an EMBL/GenBank/DDBJ whole genome shotgun (WGS) entry which is preliminary data.</text>
</comment>
<gene>
    <name evidence="1" type="ORF">FOZ60_000468</name>
</gene>
<accession>A0A7J6MZ84</accession>
<feature type="non-terminal residue" evidence="1">
    <location>
        <position position="1"/>
    </location>
</feature>
<organism evidence="1 2">
    <name type="scientific">Perkinsus olseni</name>
    <name type="common">Perkinsus atlanticus</name>
    <dbReference type="NCBI Taxonomy" id="32597"/>
    <lineage>
        <taxon>Eukaryota</taxon>
        <taxon>Sar</taxon>
        <taxon>Alveolata</taxon>
        <taxon>Perkinsozoa</taxon>
        <taxon>Perkinsea</taxon>
        <taxon>Perkinsida</taxon>
        <taxon>Perkinsidae</taxon>
        <taxon>Perkinsus</taxon>
    </lineage>
</organism>
<proteinExistence type="predicted"/>
<evidence type="ECO:0000313" key="1">
    <source>
        <dbReference type="EMBL" id="KAF4676923.1"/>
    </source>
</evidence>
<sequence>PTARISPRFFFDKLKIRSLRPEVVDAPLLYLPPLEEGGLAAAHEGSQSVEANAPSTVRSASIPPSKELHPGWLVVSTDGSTYRGLAVLGDEVSGSDLVPLRPVSLLSTTGVLSTLDPETVYYVSRSQLLYVTSSTRPLTRSLLERTRNLLERLGL</sequence>
<reference evidence="1 2" key="1">
    <citation type="submission" date="2020-04" db="EMBL/GenBank/DDBJ databases">
        <title>Perkinsus olseni comparative genomics.</title>
        <authorList>
            <person name="Bogema D.R."/>
        </authorList>
    </citation>
    <scope>NUCLEOTIDE SEQUENCE [LARGE SCALE GENOMIC DNA]</scope>
    <source>
        <strain evidence="1">00978-12</strain>
    </source>
</reference>
<protein>
    <submittedName>
        <fullName evidence="1">Uncharacterized protein</fullName>
    </submittedName>
</protein>
<dbReference type="AlphaFoldDB" id="A0A7J6MZ84"/>
<name>A0A7J6MZ84_PEROL</name>
<dbReference type="Proteomes" id="UP000541610">
    <property type="component" value="Unassembled WGS sequence"/>
</dbReference>
<evidence type="ECO:0000313" key="2">
    <source>
        <dbReference type="Proteomes" id="UP000541610"/>
    </source>
</evidence>
<dbReference type="EMBL" id="JABANP010001033">
    <property type="protein sequence ID" value="KAF4676923.1"/>
    <property type="molecule type" value="Genomic_DNA"/>
</dbReference>